<dbReference type="PANTHER" id="PTHR46929">
    <property type="entry name" value="EXPRESSED PROTEIN"/>
    <property type="match status" value="1"/>
</dbReference>
<sequence>MAKKKTSAAQGNDHVNATGTADSASGRCSWSSADDAQICQTLRKAKEDSLQADNGWKKAAWTRCSDDLKDSPGPCKTTEKCRDHWGKSIKASFLEVQKLRNLSGFGWDEGLQMVTASEEVWDAYIAKHPKAAYWKENPFPLYNDVLFLVEGIVATGAEAFHAGAPGSTTTSHGRGHMAAGTRSASEDPRTPSEPASAAGDSNFMTPRNDDLVPSSPIQPRRKRLASSPPPTTSRKVRKRNADATSDVATAIAQIAQSLKGDTSPHGRMRQKALEVLQDDADLSETEETEVMLLFANDDDAKIAQIYAAGRTKEKRTNFIRKALAKAKEEENM</sequence>
<dbReference type="EMBL" id="JACAZI010000001">
    <property type="protein sequence ID" value="KAF7372348.1"/>
    <property type="molecule type" value="Genomic_DNA"/>
</dbReference>
<dbReference type="AlphaFoldDB" id="A0A8H6Z4D5"/>
<feature type="region of interest" description="Disordered" evidence="1">
    <location>
        <begin position="1"/>
        <end position="30"/>
    </location>
</feature>
<protein>
    <submittedName>
        <fullName evidence="3">MYB transcription factor 08</fullName>
    </submittedName>
</protein>
<evidence type="ECO:0000256" key="1">
    <source>
        <dbReference type="SAM" id="MobiDB-lite"/>
    </source>
</evidence>
<evidence type="ECO:0000313" key="3">
    <source>
        <dbReference type="EMBL" id="KAF7372348.1"/>
    </source>
</evidence>
<comment type="caution">
    <text evidence="3">The sequence shown here is derived from an EMBL/GenBank/DDBJ whole genome shotgun (WGS) entry which is preliminary data.</text>
</comment>
<reference evidence="3" key="1">
    <citation type="submission" date="2020-05" db="EMBL/GenBank/DDBJ databases">
        <title>Mycena genomes resolve the evolution of fungal bioluminescence.</title>
        <authorList>
            <person name="Tsai I.J."/>
        </authorList>
    </citation>
    <scope>NUCLEOTIDE SEQUENCE</scope>
    <source>
        <strain evidence="3">CCC161011</strain>
    </source>
</reference>
<evidence type="ECO:0000259" key="2">
    <source>
        <dbReference type="Pfam" id="PF12776"/>
    </source>
</evidence>
<proteinExistence type="predicted"/>
<feature type="domain" description="Myb/SANT-like" evidence="2">
    <location>
        <begin position="29"/>
        <end position="124"/>
    </location>
</feature>
<organism evidence="3 4">
    <name type="scientific">Mycena venus</name>
    <dbReference type="NCBI Taxonomy" id="2733690"/>
    <lineage>
        <taxon>Eukaryota</taxon>
        <taxon>Fungi</taxon>
        <taxon>Dikarya</taxon>
        <taxon>Basidiomycota</taxon>
        <taxon>Agaricomycotina</taxon>
        <taxon>Agaricomycetes</taxon>
        <taxon>Agaricomycetidae</taxon>
        <taxon>Agaricales</taxon>
        <taxon>Marasmiineae</taxon>
        <taxon>Mycenaceae</taxon>
        <taxon>Mycena</taxon>
    </lineage>
</organism>
<dbReference type="InterPro" id="IPR024752">
    <property type="entry name" value="Myb/SANT-like_dom"/>
</dbReference>
<evidence type="ECO:0000313" key="4">
    <source>
        <dbReference type="Proteomes" id="UP000620124"/>
    </source>
</evidence>
<name>A0A8H6Z4D5_9AGAR</name>
<keyword evidence="4" id="KW-1185">Reference proteome</keyword>
<accession>A0A8H6Z4D5</accession>
<feature type="region of interest" description="Disordered" evidence="1">
    <location>
        <begin position="164"/>
        <end position="243"/>
    </location>
</feature>
<dbReference type="Pfam" id="PF12776">
    <property type="entry name" value="Myb_DNA-bind_3"/>
    <property type="match status" value="1"/>
</dbReference>
<dbReference type="PANTHER" id="PTHR46929:SF3">
    <property type="entry name" value="MYB_SANT-LIKE DOMAIN-CONTAINING PROTEIN"/>
    <property type="match status" value="1"/>
</dbReference>
<dbReference type="OrthoDB" id="76215at2759"/>
<feature type="compositionally biased region" description="Polar residues" evidence="1">
    <location>
        <begin position="7"/>
        <end position="30"/>
    </location>
</feature>
<gene>
    <name evidence="3" type="ORF">MVEN_00095000</name>
</gene>
<dbReference type="Proteomes" id="UP000620124">
    <property type="component" value="Unassembled WGS sequence"/>
</dbReference>